<evidence type="ECO:0000256" key="4">
    <source>
        <dbReference type="ARBA" id="ARBA00023163"/>
    </source>
</evidence>
<organism evidence="8 9">
    <name type="scientific">Singulisphaera acidiphila (strain ATCC BAA-1392 / DSM 18658 / VKM B-2454 / MOB10)</name>
    <dbReference type="NCBI Taxonomy" id="886293"/>
    <lineage>
        <taxon>Bacteria</taxon>
        <taxon>Pseudomonadati</taxon>
        <taxon>Planctomycetota</taxon>
        <taxon>Planctomycetia</taxon>
        <taxon>Isosphaerales</taxon>
        <taxon>Isosphaeraceae</taxon>
        <taxon>Singulisphaera</taxon>
    </lineage>
</organism>
<dbReference type="HOGENOM" id="CLU_307935_0_0_0"/>
<comment type="similarity">
    <text evidence="1">Belongs to the sigma-70 factor family. ECF subfamily.</text>
</comment>
<keyword evidence="2" id="KW-0805">Transcription regulation</keyword>
<feature type="domain" description="RNA polymerase sigma-70 region 2" evidence="6">
    <location>
        <begin position="47"/>
        <end position="103"/>
    </location>
</feature>
<dbReference type="PANTHER" id="PTHR43133">
    <property type="entry name" value="RNA POLYMERASE ECF-TYPE SIGMA FACTO"/>
    <property type="match status" value="1"/>
</dbReference>
<keyword evidence="5" id="KW-0472">Membrane</keyword>
<evidence type="ECO:0000313" key="8">
    <source>
        <dbReference type="EMBL" id="AGA31133.1"/>
    </source>
</evidence>
<dbReference type="Proteomes" id="UP000010798">
    <property type="component" value="Chromosome"/>
</dbReference>
<dbReference type="PANTHER" id="PTHR43133:SF51">
    <property type="entry name" value="RNA POLYMERASE SIGMA FACTOR"/>
    <property type="match status" value="1"/>
</dbReference>
<reference evidence="8 9" key="1">
    <citation type="submission" date="2012-02" db="EMBL/GenBank/DDBJ databases">
        <title>Complete sequence of chromosome of Singulisphaera acidiphila DSM 18658.</title>
        <authorList>
            <consortium name="US DOE Joint Genome Institute (JGI-PGF)"/>
            <person name="Lucas S."/>
            <person name="Copeland A."/>
            <person name="Lapidus A."/>
            <person name="Glavina del Rio T."/>
            <person name="Dalin E."/>
            <person name="Tice H."/>
            <person name="Bruce D."/>
            <person name="Goodwin L."/>
            <person name="Pitluck S."/>
            <person name="Peters L."/>
            <person name="Ovchinnikova G."/>
            <person name="Chertkov O."/>
            <person name="Kyrpides N."/>
            <person name="Mavromatis K."/>
            <person name="Ivanova N."/>
            <person name="Brettin T."/>
            <person name="Detter J.C."/>
            <person name="Han C."/>
            <person name="Larimer F."/>
            <person name="Land M."/>
            <person name="Hauser L."/>
            <person name="Markowitz V."/>
            <person name="Cheng J.-F."/>
            <person name="Hugenholtz P."/>
            <person name="Woyke T."/>
            <person name="Wu D."/>
            <person name="Tindall B."/>
            <person name="Pomrenke H."/>
            <person name="Brambilla E."/>
            <person name="Klenk H.-P."/>
            <person name="Eisen J.A."/>
        </authorList>
    </citation>
    <scope>NUCLEOTIDE SEQUENCE [LARGE SCALE GENOMIC DNA]</scope>
    <source>
        <strain evidence="9">ATCC BAA-1392 / DSM 18658 / VKM B-2454 / MOB10</strain>
    </source>
</reference>
<protein>
    <submittedName>
        <fullName evidence="8">RNA polymerase sigma factor, sigma-70 family</fullName>
    </submittedName>
</protein>
<dbReference type="InterPro" id="IPR039425">
    <property type="entry name" value="RNA_pol_sigma-70-like"/>
</dbReference>
<dbReference type="OrthoDB" id="291047at2"/>
<keyword evidence="3" id="KW-0731">Sigma factor</keyword>
<feature type="domain" description="RNA polymerase sigma factor 70 region 4 type 2" evidence="7">
    <location>
        <begin position="138"/>
        <end position="188"/>
    </location>
</feature>
<dbReference type="GO" id="GO:0016987">
    <property type="term" value="F:sigma factor activity"/>
    <property type="evidence" value="ECO:0007669"/>
    <property type="project" value="UniProtKB-KW"/>
</dbReference>
<dbReference type="InterPro" id="IPR007627">
    <property type="entry name" value="RNA_pol_sigma70_r2"/>
</dbReference>
<keyword evidence="5" id="KW-1133">Transmembrane helix</keyword>
<sequence>MASAALGTTLRQIHRLLSEGSLAGLSDEQLLTRYVAERDEAAFEAVVARHGPMVVGVCRSILRDEHAAEDAFQATFLVLARKANAISDRDSLGGWLHRVAYRIAVAAGVERQRRRQAEASASVLSDRSEGRGDWHSVLHEEIDRLPEVLRAPIVLCYLQELTYEQAAQQLSWTVPTLRSRLAKARGKLRSRLIRRGLIGAVGLLGGLADARWAIAAIPAHWIRRVVSNAAGAPAVSGTAVTLASAMLRTMAFSRTKGFAIVAVSAAVTMASFGLLAASFQGNGKGLAQEPVNKVLPRVIPPPVSPPVRPTRDMPGATVEVRGQVVDPAGKPVAGASLRIDQYVTGLAKPAEGGEPTAKSGTDGRFTLTVPRDVIDMLSQGLARRASRVVASASGFGLGWAEAGSRSDNVHDVTIRMVEDDVPLEGRVLDLEGRPIAGALVRTSDVFDPPGRDLSPWIETFKNGVNGPYDGLDSMPLQLTRTTGPDGRFRLDGVGRERVVMFTIFGPTIELTRGFAMTKETPPIRAANPRIIAPKTVVYHGCRFDYIAAPGRVVTGVVRDQDTAAPLVGVEIHGMSFDSSNLAYYKEVNAISDEQGRYRLVGLGQADHYRLFATPGQGQPYPTAEFIEKSTAFGSQSAIIDLRLKRGILVRGRVTDKATGKPLVASVVSFALRDNPHVKDFPAFGKAYEPRAYTDAEGRFEIAALPGPGILAARGYSDGYLSGVGAEAIPGMNSGLSVSALPHDVSPSHYHVFASLDFEPGAEPVTCDMQCDPGRSLSGTIVDPEGKPITGVWAHGLKPVQIINHPALETDQFQAIALDSKHPRRLYFFHEGRGLSGSVVVKGTESGPLVVQLQPQGVITGRIVDDDGEPKTRLELRSFNKPELNLLRGDILKGGRVDSEGRFRLVVVPGLAYGASAITEQSPGVRVRLFEAENLGPGEIRDLGDLRFKQPPGQ</sequence>
<evidence type="ECO:0000259" key="6">
    <source>
        <dbReference type="Pfam" id="PF04542"/>
    </source>
</evidence>
<dbReference type="eggNOG" id="COG1595">
    <property type="taxonomic scope" value="Bacteria"/>
</dbReference>
<evidence type="ECO:0000259" key="7">
    <source>
        <dbReference type="Pfam" id="PF08281"/>
    </source>
</evidence>
<dbReference type="EMBL" id="CP003364">
    <property type="protein sequence ID" value="AGA31133.1"/>
    <property type="molecule type" value="Genomic_DNA"/>
</dbReference>
<evidence type="ECO:0000256" key="5">
    <source>
        <dbReference type="SAM" id="Phobius"/>
    </source>
</evidence>
<dbReference type="GO" id="GO:0003677">
    <property type="term" value="F:DNA binding"/>
    <property type="evidence" value="ECO:0007669"/>
    <property type="project" value="InterPro"/>
</dbReference>
<keyword evidence="4" id="KW-0804">Transcription</keyword>
<dbReference type="Gene3D" id="1.10.1740.10">
    <property type="match status" value="1"/>
</dbReference>
<dbReference type="InterPro" id="IPR013325">
    <property type="entry name" value="RNA_pol_sigma_r2"/>
</dbReference>
<keyword evidence="5" id="KW-0812">Transmembrane</keyword>
<dbReference type="CDD" id="cd06171">
    <property type="entry name" value="Sigma70_r4"/>
    <property type="match status" value="1"/>
</dbReference>
<evidence type="ECO:0000256" key="1">
    <source>
        <dbReference type="ARBA" id="ARBA00010641"/>
    </source>
</evidence>
<dbReference type="AlphaFoldDB" id="L0DQE6"/>
<dbReference type="InterPro" id="IPR036388">
    <property type="entry name" value="WH-like_DNA-bd_sf"/>
</dbReference>
<evidence type="ECO:0000256" key="2">
    <source>
        <dbReference type="ARBA" id="ARBA00023015"/>
    </source>
</evidence>
<dbReference type="KEGG" id="saci:Sinac_7079"/>
<dbReference type="InterPro" id="IPR013324">
    <property type="entry name" value="RNA_pol_sigma_r3/r4-like"/>
</dbReference>
<accession>L0DQE6</accession>
<feature type="transmembrane region" description="Helical" evidence="5">
    <location>
        <begin position="225"/>
        <end position="246"/>
    </location>
</feature>
<dbReference type="Gene3D" id="1.10.10.10">
    <property type="entry name" value="Winged helix-like DNA-binding domain superfamily/Winged helix DNA-binding domain"/>
    <property type="match status" value="1"/>
</dbReference>
<evidence type="ECO:0000313" key="9">
    <source>
        <dbReference type="Proteomes" id="UP000010798"/>
    </source>
</evidence>
<proteinExistence type="inferred from homology"/>
<name>L0DQE6_SINAD</name>
<evidence type="ECO:0000256" key="3">
    <source>
        <dbReference type="ARBA" id="ARBA00023082"/>
    </source>
</evidence>
<dbReference type="SUPFAM" id="SSF88946">
    <property type="entry name" value="Sigma2 domain of RNA polymerase sigma factors"/>
    <property type="match status" value="1"/>
</dbReference>
<dbReference type="Pfam" id="PF08281">
    <property type="entry name" value="Sigma70_r4_2"/>
    <property type="match status" value="1"/>
</dbReference>
<dbReference type="InterPro" id="IPR014284">
    <property type="entry name" value="RNA_pol_sigma-70_dom"/>
</dbReference>
<dbReference type="SUPFAM" id="SSF88659">
    <property type="entry name" value="Sigma3 and sigma4 domains of RNA polymerase sigma factors"/>
    <property type="match status" value="1"/>
</dbReference>
<keyword evidence="9" id="KW-1185">Reference proteome</keyword>
<dbReference type="InterPro" id="IPR013249">
    <property type="entry name" value="RNA_pol_sigma70_r4_t2"/>
</dbReference>
<dbReference type="STRING" id="886293.Sinac_7079"/>
<dbReference type="Pfam" id="PF04542">
    <property type="entry name" value="Sigma70_r2"/>
    <property type="match status" value="1"/>
</dbReference>
<dbReference type="NCBIfam" id="TIGR02937">
    <property type="entry name" value="sigma70-ECF"/>
    <property type="match status" value="1"/>
</dbReference>
<gene>
    <name evidence="8" type="ordered locus">Sinac_7079</name>
</gene>
<dbReference type="RefSeq" id="WP_015250205.1">
    <property type="nucleotide sequence ID" value="NC_019892.1"/>
</dbReference>
<feature type="transmembrane region" description="Helical" evidence="5">
    <location>
        <begin position="197"/>
        <end position="219"/>
    </location>
</feature>
<dbReference type="GO" id="GO:0006352">
    <property type="term" value="P:DNA-templated transcription initiation"/>
    <property type="evidence" value="ECO:0007669"/>
    <property type="project" value="InterPro"/>
</dbReference>
<feature type="transmembrane region" description="Helical" evidence="5">
    <location>
        <begin position="258"/>
        <end position="279"/>
    </location>
</feature>